<accession>A0A368FBM3</accession>
<evidence type="ECO:0000256" key="2">
    <source>
        <dbReference type="ARBA" id="ARBA00023180"/>
    </source>
</evidence>
<reference evidence="3 4" key="1">
    <citation type="submission" date="2014-10" db="EMBL/GenBank/DDBJ databases">
        <title>Draft genome of the hookworm Ancylostoma caninum.</title>
        <authorList>
            <person name="Mitreva M."/>
        </authorList>
    </citation>
    <scope>NUCLEOTIDE SEQUENCE [LARGE SCALE GENOMIC DNA]</scope>
    <source>
        <strain evidence="3 4">Baltimore</strain>
    </source>
</reference>
<dbReference type="Proteomes" id="UP000252519">
    <property type="component" value="Unassembled WGS sequence"/>
</dbReference>
<proteinExistence type="predicted"/>
<feature type="non-terminal residue" evidence="3">
    <location>
        <position position="197"/>
    </location>
</feature>
<dbReference type="PANTHER" id="PTHR10340">
    <property type="entry name" value="SPHINGOMYELIN PHOSPHODIESTERASE"/>
    <property type="match status" value="1"/>
</dbReference>
<dbReference type="GO" id="GO:0061750">
    <property type="term" value="F:acid sphingomyelin phosphodiesterase activity"/>
    <property type="evidence" value="ECO:0007669"/>
    <property type="project" value="TreeGrafter"/>
</dbReference>
<dbReference type="GO" id="GO:0006685">
    <property type="term" value="P:sphingomyelin catabolic process"/>
    <property type="evidence" value="ECO:0007669"/>
    <property type="project" value="TreeGrafter"/>
</dbReference>
<dbReference type="GO" id="GO:0016020">
    <property type="term" value="C:membrane"/>
    <property type="evidence" value="ECO:0007669"/>
    <property type="project" value="GOC"/>
</dbReference>
<evidence type="ECO:0000256" key="1">
    <source>
        <dbReference type="ARBA" id="ARBA00022801"/>
    </source>
</evidence>
<gene>
    <name evidence="3" type="ORF">ANCCAN_26032</name>
</gene>
<dbReference type="GO" id="GO:0046513">
    <property type="term" value="P:ceramide biosynthetic process"/>
    <property type="evidence" value="ECO:0007669"/>
    <property type="project" value="TreeGrafter"/>
</dbReference>
<dbReference type="InterPro" id="IPR029052">
    <property type="entry name" value="Metallo-depent_PP-like"/>
</dbReference>
<dbReference type="GO" id="GO:0005615">
    <property type="term" value="C:extracellular space"/>
    <property type="evidence" value="ECO:0007669"/>
    <property type="project" value="TreeGrafter"/>
</dbReference>
<dbReference type="STRING" id="29170.A0A368FBM3"/>
<dbReference type="SUPFAM" id="SSF56300">
    <property type="entry name" value="Metallo-dependent phosphatases"/>
    <property type="match status" value="1"/>
</dbReference>
<dbReference type="OrthoDB" id="5866677at2759"/>
<evidence type="ECO:0000313" key="3">
    <source>
        <dbReference type="EMBL" id="RCN28225.1"/>
    </source>
</evidence>
<name>A0A368FBM3_ANCCA</name>
<dbReference type="PANTHER" id="PTHR10340:SF34">
    <property type="entry name" value="SPHINGOMYELIN PHOSPHODIESTERASE"/>
    <property type="match status" value="1"/>
</dbReference>
<organism evidence="3 4">
    <name type="scientific">Ancylostoma caninum</name>
    <name type="common">Dog hookworm</name>
    <dbReference type="NCBI Taxonomy" id="29170"/>
    <lineage>
        <taxon>Eukaryota</taxon>
        <taxon>Metazoa</taxon>
        <taxon>Ecdysozoa</taxon>
        <taxon>Nematoda</taxon>
        <taxon>Chromadorea</taxon>
        <taxon>Rhabditida</taxon>
        <taxon>Rhabditina</taxon>
        <taxon>Rhabditomorpha</taxon>
        <taxon>Strongyloidea</taxon>
        <taxon>Ancylostomatidae</taxon>
        <taxon>Ancylostomatinae</taxon>
        <taxon>Ancylostoma</taxon>
    </lineage>
</organism>
<protein>
    <submittedName>
        <fullName evidence="3">Uncharacterized protein</fullName>
    </submittedName>
</protein>
<dbReference type="AlphaFoldDB" id="A0A368FBM3"/>
<dbReference type="GO" id="GO:0005764">
    <property type="term" value="C:lysosome"/>
    <property type="evidence" value="ECO:0007669"/>
    <property type="project" value="TreeGrafter"/>
</dbReference>
<comment type="caution">
    <text evidence="3">The sequence shown here is derived from an EMBL/GenBank/DDBJ whole genome shotgun (WGS) entry which is preliminary data.</text>
</comment>
<evidence type="ECO:0000313" key="4">
    <source>
        <dbReference type="Proteomes" id="UP000252519"/>
    </source>
</evidence>
<sequence length="197" mass="22526">MAWSFLCLIQQHFSRGSYSVKVADGLRLISLNSGFCETTNFFLYLNQSDPDGTMSWFATELFKASEPVSTCVFLLRSMLFQAELSGDSVHVLSHIPPGDGECLEGWARNYYRIIQRFSDTVQAQFFGHIHADYFTIFYEDMHNTSSEPIGVLYAAPSATTFSDMNPAYRIYDIDFTDHFVSPIFAFRNYVLRMTGLF</sequence>
<keyword evidence="1" id="KW-0378">Hydrolase</keyword>
<keyword evidence="2" id="KW-0325">Glycoprotein</keyword>
<dbReference type="EMBL" id="JOJR01002853">
    <property type="protein sequence ID" value="RCN28225.1"/>
    <property type="molecule type" value="Genomic_DNA"/>
</dbReference>
<keyword evidence="4" id="KW-1185">Reference proteome</keyword>